<keyword evidence="1" id="KW-0812">Transmembrane</keyword>
<gene>
    <name evidence="2" type="ORF">PSON_ATCC_30995.1.T0050225</name>
</gene>
<evidence type="ECO:0008006" key="4">
    <source>
        <dbReference type="Google" id="ProtNLM"/>
    </source>
</evidence>
<evidence type="ECO:0000313" key="2">
    <source>
        <dbReference type="EMBL" id="CAD8050850.1"/>
    </source>
</evidence>
<protein>
    <recommendedName>
        <fullName evidence="4">Transmembrane protein</fullName>
    </recommendedName>
</protein>
<comment type="caution">
    <text evidence="2">The sequence shown here is derived from an EMBL/GenBank/DDBJ whole genome shotgun (WGS) entry which is preliminary data.</text>
</comment>
<evidence type="ECO:0000313" key="3">
    <source>
        <dbReference type="Proteomes" id="UP000692954"/>
    </source>
</evidence>
<proteinExistence type="predicted"/>
<evidence type="ECO:0000256" key="1">
    <source>
        <dbReference type="SAM" id="Phobius"/>
    </source>
</evidence>
<dbReference type="AlphaFoldDB" id="A0A8S1K5Y7"/>
<keyword evidence="1" id="KW-0472">Membrane</keyword>
<keyword evidence="1" id="KW-1133">Transmembrane helix</keyword>
<dbReference type="EMBL" id="CAJJDN010000005">
    <property type="protein sequence ID" value="CAD8050850.1"/>
    <property type="molecule type" value="Genomic_DNA"/>
</dbReference>
<dbReference type="Proteomes" id="UP000692954">
    <property type="component" value="Unassembled WGS sequence"/>
</dbReference>
<name>A0A8S1K5Y7_9CILI</name>
<keyword evidence="3" id="KW-1185">Reference proteome</keyword>
<feature type="transmembrane region" description="Helical" evidence="1">
    <location>
        <begin position="86"/>
        <end position="109"/>
    </location>
</feature>
<organism evidence="2 3">
    <name type="scientific">Paramecium sonneborni</name>
    <dbReference type="NCBI Taxonomy" id="65129"/>
    <lineage>
        <taxon>Eukaryota</taxon>
        <taxon>Sar</taxon>
        <taxon>Alveolata</taxon>
        <taxon>Ciliophora</taxon>
        <taxon>Intramacronucleata</taxon>
        <taxon>Oligohymenophorea</taxon>
        <taxon>Peniculida</taxon>
        <taxon>Parameciidae</taxon>
        <taxon>Paramecium</taxon>
    </lineage>
</organism>
<reference evidence="2" key="1">
    <citation type="submission" date="2021-01" db="EMBL/GenBank/DDBJ databases">
        <authorList>
            <consortium name="Genoscope - CEA"/>
            <person name="William W."/>
        </authorList>
    </citation>
    <scope>NUCLEOTIDE SEQUENCE</scope>
</reference>
<accession>A0A8S1K5Y7</accession>
<sequence>MGDQQERYQRAINNEFQSEFLEFENQNETIGIDVRDQLGKRLHYWSAGDDIYSVTYKKIKTRLHWLFNPDTYNKSTKKQIQRQAQLYNIQIILGVIFIVTPITIAITFIQPRVARAKREFLMHQYDKINMITKALGVQQQKMDINTLKRFLYKKEE</sequence>
<dbReference type="OrthoDB" id="293111at2759"/>